<feature type="transmembrane region" description="Helical" evidence="7">
    <location>
        <begin position="74"/>
        <end position="96"/>
    </location>
</feature>
<feature type="compositionally biased region" description="Basic and acidic residues" evidence="6">
    <location>
        <begin position="554"/>
        <end position="568"/>
    </location>
</feature>
<accession>A0ABM0ZTD3</accession>
<evidence type="ECO:0000256" key="3">
    <source>
        <dbReference type="ARBA" id="ARBA00022692"/>
    </source>
</evidence>
<dbReference type="Proteomes" id="UP000694863">
    <property type="component" value="Unplaced"/>
</dbReference>
<evidence type="ECO:0000256" key="5">
    <source>
        <dbReference type="ARBA" id="ARBA00023136"/>
    </source>
</evidence>
<evidence type="ECO:0000256" key="1">
    <source>
        <dbReference type="ARBA" id="ARBA00004141"/>
    </source>
</evidence>
<feature type="compositionally biased region" description="Basic and acidic residues" evidence="6">
    <location>
        <begin position="403"/>
        <end position="438"/>
    </location>
</feature>
<dbReference type="InterPro" id="IPR030417">
    <property type="entry name" value="MS4A"/>
</dbReference>
<comment type="subcellular location">
    <subcellularLocation>
        <location evidence="1">Membrane</location>
        <topology evidence="1">Multi-pass membrane protein</topology>
    </subcellularLocation>
</comment>
<feature type="compositionally biased region" description="Low complexity" evidence="6">
    <location>
        <begin position="371"/>
        <end position="384"/>
    </location>
</feature>
<keyword evidence="8" id="KW-1185">Reference proteome</keyword>
<feature type="transmembrane region" description="Helical" evidence="7">
    <location>
        <begin position="154"/>
        <end position="180"/>
    </location>
</feature>
<dbReference type="PANTHER" id="PTHR23320">
    <property type="entry name" value="MEMBRANE-SPANNING 4-DOMAINS SUBFAMILY A MS4A -RELATED"/>
    <property type="match status" value="1"/>
</dbReference>
<evidence type="ECO:0000256" key="4">
    <source>
        <dbReference type="ARBA" id="ARBA00022989"/>
    </source>
</evidence>
<evidence type="ECO:0000256" key="7">
    <source>
        <dbReference type="SAM" id="Phobius"/>
    </source>
</evidence>
<feature type="transmembrane region" description="Helical" evidence="7">
    <location>
        <begin position="116"/>
        <end position="134"/>
    </location>
</feature>
<name>A0ABM0ZTD3_ECHTE</name>
<feature type="compositionally biased region" description="Basic and acidic residues" evidence="6">
    <location>
        <begin position="385"/>
        <end position="395"/>
    </location>
</feature>
<feature type="transmembrane region" description="Helical" evidence="7">
    <location>
        <begin position="44"/>
        <end position="68"/>
    </location>
</feature>
<keyword evidence="3 7" id="KW-0812">Transmembrane</keyword>
<proteinExistence type="inferred from homology"/>
<evidence type="ECO:0000313" key="8">
    <source>
        <dbReference type="Proteomes" id="UP000694863"/>
    </source>
</evidence>
<dbReference type="GeneID" id="101642932"/>
<dbReference type="PANTHER" id="PTHR23320:SF10">
    <property type="entry name" value="MEMBRANE-SPANNING 4-DOMAINS SUBFAMILY A MEMBER 14"/>
    <property type="match status" value="1"/>
</dbReference>
<feature type="region of interest" description="Disordered" evidence="6">
    <location>
        <begin position="294"/>
        <end position="438"/>
    </location>
</feature>
<keyword evidence="4 7" id="KW-1133">Transmembrane helix</keyword>
<gene>
    <name evidence="9" type="primary">MS4A14</name>
</gene>
<organism evidence="8 9">
    <name type="scientific">Echinops telfairi</name>
    <name type="common">Lesser hedgehog tenrec</name>
    <dbReference type="NCBI Taxonomy" id="9371"/>
    <lineage>
        <taxon>Eukaryota</taxon>
        <taxon>Metazoa</taxon>
        <taxon>Chordata</taxon>
        <taxon>Craniata</taxon>
        <taxon>Vertebrata</taxon>
        <taxon>Euteleostomi</taxon>
        <taxon>Mammalia</taxon>
        <taxon>Eutheria</taxon>
        <taxon>Afrotheria</taxon>
        <taxon>Tenrecidae</taxon>
        <taxon>Tenrecinae</taxon>
        <taxon>Echinops</taxon>
    </lineage>
</organism>
<comment type="similarity">
    <text evidence="2">Belongs to the MS4A family.</text>
</comment>
<reference evidence="9" key="1">
    <citation type="submission" date="2025-08" db="UniProtKB">
        <authorList>
            <consortium name="RefSeq"/>
        </authorList>
    </citation>
    <scope>IDENTIFICATION</scope>
</reference>
<protein>
    <submittedName>
        <fullName evidence="9">Membrane-spanning 4-domains subfamily A member 14</fullName>
    </submittedName>
</protein>
<evidence type="ECO:0000256" key="2">
    <source>
        <dbReference type="ARBA" id="ARBA00009565"/>
    </source>
</evidence>
<evidence type="ECO:0000313" key="9">
    <source>
        <dbReference type="RefSeq" id="XP_012863259.1"/>
    </source>
</evidence>
<sequence>MATSTQVERRSRAVTAQPEETVLTGFPYRPHRSLLDFLRGEPQVLGTVQILLGLIIAGLGSIILFNFITFSQRFPLVFLSGYPFWGALTFLLAGYFTGTKEKPQKCLRQCVTSMNVISSLVAIAGITLTMISYKDEHRFCQVPSLEGVCVVGRTLINGILSVILIASIAELSISITIITLRNKCWTKSRKIVFFLPSDTTEDNEKPAPGANAQIRFELQESSPNDRTTNTNAFSFGGYTFFRLRVSGRPQSQEISTDEQFLNVLYQDIRSEVMLQTHVWEVDLHAKKYSRRNSIVKQTKSYHSPRRESVDQESQGQKSPRRESVDQESQGQKSPRRKSIDQQIRDWIFAKRKSIDSYENRQPPRKQSSNLQDQQRAEGQQGQEEQFLKDQSHRGQGETQQPPKRQDKHQQTDKEEAPSLKPEAKAKKAQSKKDSMDQDWKLQIRESQDWISQGWRNKDWKAKEWTFEKQNTLNWQAQNLQEQEALRQRALYQDTHSKRTETRLNLDQELLEGQIQDIQGQNKLQQDLQAKATQTEDTQPGSMKTKVIKPGYMKPNDKKPKDSQPEVRANDPSSPCQDTEEDPYYAYLSSVSLEQYVERDTSVCSALYKEDMDLASTSCYQKDQPSEDSD</sequence>
<dbReference type="InterPro" id="IPR007237">
    <property type="entry name" value="CD20-like"/>
</dbReference>
<dbReference type="RefSeq" id="XP_012863259.1">
    <property type="nucleotide sequence ID" value="XM_013007805.1"/>
</dbReference>
<dbReference type="Pfam" id="PF04103">
    <property type="entry name" value="CD20"/>
    <property type="match status" value="1"/>
</dbReference>
<keyword evidence="5 7" id="KW-0472">Membrane</keyword>
<evidence type="ECO:0000256" key="6">
    <source>
        <dbReference type="SAM" id="MobiDB-lite"/>
    </source>
</evidence>
<feature type="compositionally biased region" description="Polar residues" evidence="6">
    <location>
        <begin position="525"/>
        <end position="541"/>
    </location>
</feature>
<feature type="region of interest" description="Disordered" evidence="6">
    <location>
        <begin position="525"/>
        <end position="582"/>
    </location>
</feature>